<keyword evidence="11 12" id="KW-0472">Membrane</keyword>
<dbReference type="SUPFAM" id="SSF48264">
    <property type="entry name" value="Cytochrome P450"/>
    <property type="match status" value="1"/>
</dbReference>
<keyword evidence="4" id="KW-0433">Leucine-rich repeat</keyword>
<evidence type="ECO:0000256" key="8">
    <source>
        <dbReference type="ARBA" id="ARBA00023002"/>
    </source>
</evidence>
<evidence type="ECO:0000259" key="13">
    <source>
        <dbReference type="Pfam" id="PF08263"/>
    </source>
</evidence>
<comment type="subcellular location">
    <subcellularLocation>
        <location evidence="2">Membrane</location>
        <topology evidence="2">Single-pass membrane protein</topology>
    </subcellularLocation>
</comment>
<evidence type="ECO:0000313" key="14">
    <source>
        <dbReference type="EMBL" id="KAG8371885.1"/>
    </source>
</evidence>
<keyword evidence="15" id="KW-1185">Reference proteome</keyword>
<evidence type="ECO:0000256" key="10">
    <source>
        <dbReference type="ARBA" id="ARBA00023033"/>
    </source>
</evidence>
<evidence type="ECO:0000256" key="5">
    <source>
        <dbReference type="ARBA" id="ARBA00022617"/>
    </source>
</evidence>
<dbReference type="Gene3D" id="1.10.630.10">
    <property type="entry name" value="Cytochrome P450"/>
    <property type="match status" value="1"/>
</dbReference>
<dbReference type="GO" id="GO:0016705">
    <property type="term" value="F:oxidoreductase activity, acting on paired donors, with incorporation or reduction of molecular oxygen"/>
    <property type="evidence" value="ECO:0007669"/>
    <property type="project" value="InterPro"/>
</dbReference>
<feature type="transmembrane region" description="Helical" evidence="12">
    <location>
        <begin position="7"/>
        <end position="25"/>
    </location>
</feature>
<dbReference type="PANTHER" id="PTHR47943:SF8">
    <property type="entry name" value="CYTOCHROME P450"/>
    <property type="match status" value="1"/>
</dbReference>
<accession>A0AAV6WSK3</accession>
<dbReference type="InterPro" id="IPR001611">
    <property type="entry name" value="Leu-rich_rpt"/>
</dbReference>
<sequence length="517" mass="59692">MAEIQEYIIFFLIWVISTVVIRFLFNKRYSQRLPPSPLALPIIGHLHLLAPIPHQALANLSARCGPLIQIYLGSIPCIVASSPEIAKEFLKTHENSFLDRPQTAATDYLTYGSQDFSFAPYGPYWKFMKKLCMSELLGGRTLDMLQPVRCDEINQLIKYLVKKANEGKSVDIGRELIRMTNNVISSMIMSQRCSEDENEAGEVRKLVQDVAELTGKFNLSDYIWLCKDWDLQGFGKRLKDVRGRFDEMMEKIIDEHQSRRREMKDVGVVKDLLDILLDISEDGNSEMKLTRENIKAFILKCHPNDKKALLKIKKALNDPYNFASWDRKTDCCDWYIVKCDPNTNRISRFELLIANLNYLMPSAIGDLPYLDNLAFHNTDLTGQIPQAITFMQSSENPRLCKLCLDRRFQEHAGRRYFVLVWEEMNKSTSVFDFSMNMLLFDMPNLEFPKNMTTLDLNHNMITGSLPKGLAKFDFLYLNVSYNRICGKIPVSERLQELDYTSYVHNRCLCGSPLLDCK</sequence>
<comment type="caution">
    <text evidence="14">The sequence shown here is derived from an EMBL/GenBank/DDBJ whole genome shotgun (WGS) entry which is preliminary data.</text>
</comment>
<dbReference type="Pfam" id="PF08263">
    <property type="entry name" value="LRRNT_2"/>
    <property type="match status" value="1"/>
</dbReference>
<dbReference type="GO" id="GO:0004497">
    <property type="term" value="F:monooxygenase activity"/>
    <property type="evidence" value="ECO:0007669"/>
    <property type="project" value="UniProtKB-KW"/>
</dbReference>
<gene>
    <name evidence="14" type="ORF">BUALT_Bualt12G0009400</name>
</gene>
<dbReference type="GO" id="GO:0005506">
    <property type="term" value="F:iron ion binding"/>
    <property type="evidence" value="ECO:0007669"/>
    <property type="project" value="InterPro"/>
</dbReference>
<dbReference type="InterPro" id="IPR036396">
    <property type="entry name" value="Cyt_P450_sf"/>
</dbReference>
<name>A0AAV6WSK3_9LAMI</name>
<dbReference type="SUPFAM" id="SSF52058">
    <property type="entry name" value="L domain-like"/>
    <property type="match status" value="1"/>
</dbReference>
<feature type="domain" description="Leucine-rich repeat-containing N-terminal plant-type" evidence="13">
    <location>
        <begin position="302"/>
        <end position="340"/>
    </location>
</feature>
<keyword evidence="10" id="KW-0503">Monooxygenase</keyword>
<comment type="cofactor">
    <cofactor evidence="1">
        <name>heme</name>
        <dbReference type="ChEBI" id="CHEBI:30413"/>
    </cofactor>
</comment>
<evidence type="ECO:0000256" key="6">
    <source>
        <dbReference type="ARBA" id="ARBA00022723"/>
    </source>
</evidence>
<evidence type="ECO:0000256" key="4">
    <source>
        <dbReference type="ARBA" id="ARBA00022614"/>
    </source>
</evidence>
<reference evidence="14" key="1">
    <citation type="submission" date="2019-10" db="EMBL/GenBank/DDBJ databases">
        <authorList>
            <person name="Zhang R."/>
            <person name="Pan Y."/>
            <person name="Wang J."/>
            <person name="Ma R."/>
            <person name="Yu S."/>
        </authorList>
    </citation>
    <scope>NUCLEOTIDE SEQUENCE</scope>
    <source>
        <strain evidence="14">LA-IB0</strain>
        <tissue evidence="14">Leaf</tissue>
    </source>
</reference>
<evidence type="ECO:0000313" key="15">
    <source>
        <dbReference type="Proteomes" id="UP000826271"/>
    </source>
</evidence>
<dbReference type="EMBL" id="WHWC01000012">
    <property type="protein sequence ID" value="KAG8371885.1"/>
    <property type="molecule type" value="Genomic_DNA"/>
</dbReference>
<evidence type="ECO:0000256" key="3">
    <source>
        <dbReference type="ARBA" id="ARBA00010617"/>
    </source>
</evidence>
<dbReference type="PRINTS" id="PR00463">
    <property type="entry name" value="EP450I"/>
</dbReference>
<dbReference type="Pfam" id="PF00067">
    <property type="entry name" value="p450"/>
    <property type="match status" value="1"/>
</dbReference>
<evidence type="ECO:0000256" key="7">
    <source>
        <dbReference type="ARBA" id="ARBA00022737"/>
    </source>
</evidence>
<dbReference type="Pfam" id="PF00560">
    <property type="entry name" value="LRR_1"/>
    <property type="match status" value="1"/>
</dbReference>
<dbReference type="GO" id="GO:0020037">
    <property type="term" value="F:heme binding"/>
    <property type="evidence" value="ECO:0007669"/>
    <property type="project" value="InterPro"/>
</dbReference>
<dbReference type="PANTHER" id="PTHR47943">
    <property type="entry name" value="CYTOCHROME P450 93A3-LIKE"/>
    <property type="match status" value="1"/>
</dbReference>
<dbReference type="InterPro" id="IPR032675">
    <property type="entry name" value="LRR_dom_sf"/>
</dbReference>
<dbReference type="AlphaFoldDB" id="A0AAV6WSK3"/>
<comment type="similarity">
    <text evidence="3">Belongs to the cytochrome P450 family.</text>
</comment>
<keyword evidence="8" id="KW-0560">Oxidoreductase</keyword>
<keyword evidence="12" id="KW-0812">Transmembrane</keyword>
<evidence type="ECO:0000256" key="11">
    <source>
        <dbReference type="ARBA" id="ARBA00023136"/>
    </source>
</evidence>
<dbReference type="GO" id="GO:0016020">
    <property type="term" value="C:membrane"/>
    <property type="evidence" value="ECO:0007669"/>
    <property type="project" value="UniProtKB-SubCell"/>
</dbReference>
<dbReference type="InterPro" id="IPR002401">
    <property type="entry name" value="Cyt_P450_E_grp-I"/>
</dbReference>
<dbReference type="InterPro" id="IPR001128">
    <property type="entry name" value="Cyt_P450"/>
</dbReference>
<dbReference type="InterPro" id="IPR013210">
    <property type="entry name" value="LRR_N_plant-typ"/>
</dbReference>
<dbReference type="Gene3D" id="3.80.10.10">
    <property type="entry name" value="Ribonuclease Inhibitor"/>
    <property type="match status" value="2"/>
</dbReference>
<organism evidence="14 15">
    <name type="scientific">Buddleja alternifolia</name>
    <dbReference type="NCBI Taxonomy" id="168488"/>
    <lineage>
        <taxon>Eukaryota</taxon>
        <taxon>Viridiplantae</taxon>
        <taxon>Streptophyta</taxon>
        <taxon>Embryophyta</taxon>
        <taxon>Tracheophyta</taxon>
        <taxon>Spermatophyta</taxon>
        <taxon>Magnoliopsida</taxon>
        <taxon>eudicotyledons</taxon>
        <taxon>Gunneridae</taxon>
        <taxon>Pentapetalae</taxon>
        <taxon>asterids</taxon>
        <taxon>lamiids</taxon>
        <taxon>Lamiales</taxon>
        <taxon>Scrophulariaceae</taxon>
        <taxon>Buddlejeae</taxon>
        <taxon>Buddleja</taxon>
    </lineage>
</organism>
<keyword evidence="9" id="KW-0408">Iron</keyword>
<keyword evidence="12" id="KW-1133">Transmembrane helix</keyword>
<evidence type="ECO:0000256" key="9">
    <source>
        <dbReference type="ARBA" id="ARBA00023004"/>
    </source>
</evidence>
<proteinExistence type="inferred from homology"/>
<evidence type="ECO:0000256" key="2">
    <source>
        <dbReference type="ARBA" id="ARBA00004167"/>
    </source>
</evidence>
<dbReference type="Proteomes" id="UP000826271">
    <property type="component" value="Unassembled WGS sequence"/>
</dbReference>
<keyword evidence="6" id="KW-0479">Metal-binding</keyword>
<evidence type="ECO:0000256" key="1">
    <source>
        <dbReference type="ARBA" id="ARBA00001971"/>
    </source>
</evidence>
<keyword evidence="7" id="KW-0677">Repeat</keyword>
<evidence type="ECO:0000256" key="12">
    <source>
        <dbReference type="SAM" id="Phobius"/>
    </source>
</evidence>
<keyword evidence="5" id="KW-0349">Heme</keyword>
<protein>
    <recommendedName>
        <fullName evidence="13">Leucine-rich repeat-containing N-terminal plant-type domain-containing protein</fullName>
    </recommendedName>
</protein>